<reference evidence="2" key="1">
    <citation type="submission" date="2022-11" db="UniProtKB">
        <authorList>
            <consortium name="WormBaseParasite"/>
        </authorList>
    </citation>
    <scope>IDENTIFICATION</scope>
</reference>
<evidence type="ECO:0000313" key="2">
    <source>
        <dbReference type="WBParaSite" id="ES5_v2.g20327.t1"/>
    </source>
</evidence>
<proteinExistence type="predicted"/>
<accession>A0AC34FSJ3</accession>
<name>A0AC34FSJ3_9BILA</name>
<evidence type="ECO:0000313" key="1">
    <source>
        <dbReference type="Proteomes" id="UP000887579"/>
    </source>
</evidence>
<organism evidence="1 2">
    <name type="scientific">Panagrolaimus sp. ES5</name>
    <dbReference type="NCBI Taxonomy" id="591445"/>
    <lineage>
        <taxon>Eukaryota</taxon>
        <taxon>Metazoa</taxon>
        <taxon>Ecdysozoa</taxon>
        <taxon>Nematoda</taxon>
        <taxon>Chromadorea</taxon>
        <taxon>Rhabditida</taxon>
        <taxon>Tylenchina</taxon>
        <taxon>Panagrolaimomorpha</taxon>
        <taxon>Panagrolaimoidea</taxon>
        <taxon>Panagrolaimidae</taxon>
        <taxon>Panagrolaimus</taxon>
    </lineage>
</organism>
<dbReference type="Proteomes" id="UP000887579">
    <property type="component" value="Unplaced"/>
</dbReference>
<sequence length="137" mass="16293">MLFKTTLIKNSKLSFNSKTTINFNENLEFSLTPQNSGNTNYIFQAHDFKGDFEIAAIYCSNHVVIPYDKETKTFITVGNYANNEYQFTILTDIEYKKVAYQYVPYQLYFPLTRLRLLKLFEYYEEYFTIPGYEQIEV</sequence>
<dbReference type="WBParaSite" id="ES5_v2.g20327.t1">
    <property type="protein sequence ID" value="ES5_v2.g20327.t1"/>
    <property type="gene ID" value="ES5_v2.g20327"/>
</dbReference>
<protein>
    <submittedName>
        <fullName evidence="2">Uncharacterized protein</fullName>
    </submittedName>
</protein>